<name>A0AAW0CGE8_9AGAR</name>
<keyword evidence="2" id="KW-1185">Reference proteome</keyword>
<evidence type="ECO:0000313" key="1">
    <source>
        <dbReference type="EMBL" id="KAK7039117.1"/>
    </source>
</evidence>
<comment type="caution">
    <text evidence="1">The sequence shown here is derived from an EMBL/GenBank/DDBJ whole genome shotgun (WGS) entry which is preliminary data.</text>
</comment>
<dbReference type="AlphaFoldDB" id="A0AAW0CGE8"/>
<protein>
    <submittedName>
        <fullName evidence="1">Uncharacterized protein</fullName>
    </submittedName>
</protein>
<accession>A0AAW0CGE8</accession>
<dbReference type="EMBL" id="JAYKXP010000040">
    <property type="protein sequence ID" value="KAK7039117.1"/>
    <property type="molecule type" value="Genomic_DNA"/>
</dbReference>
<dbReference type="Proteomes" id="UP001383192">
    <property type="component" value="Unassembled WGS sequence"/>
</dbReference>
<gene>
    <name evidence="1" type="ORF">VNI00_010302</name>
</gene>
<evidence type="ECO:0000313" key="2">
    <source>
        <dbReference type="Proteomes" id="UP001383192"/>
    </source>
</evidence>
<sequence length="308" mass="33781">MCLGQARFNSLSTTILARDAYNPVAQLLEAFPDASIRAYLQSQLGSDFLITPIPESAIQVLPGDATESFYCLEKGYAEELWAKYQFIGRLVISAAQGAQSASKDGTPLRLAIPKDLLQGEWSRPVVNNLQAPFPHLSFADPSLPNPLLSTIFLEKHQLIHVMRVFHFILFRYITWIRDMVALSLAKGLASEANWGAAFGLSQLEFLDRLAPGISSITRRASVREPIASIPDDNLALILHPTASNAAIAGLLRPYQPNDPAYDLDTYCVPSADVLMTEELRTGGITGLLTSLWNEVSHVGGIEKLISFE</sequence>
<reference evidence="1 2" key="1">
    <citation type="submission" date="2024-01" db="EMBL/GenBank/DDBJ databases">
        <title>A draft genome for a cacao thread blight-causing isolate of Paramarasmius palmivorus.</title>
        <authorList>
            <person name="Baruah I.K."/>
            <person name="Bukari Y."/>
            <person name="Amoako-Attah I."/>
            <person name="Meinhardt L.W."/>
            <person name="Bailey B.A."/>
            <person name="Cohen S.P."/>
        </authorList>
    </citation>
    <scope>NUCLEOTIDE SEQUENCE [LARGE SCALE GENOMIC DNA]</scope>
    <source>
        <strain evidence="1 2">GH-12</strain>
    </source>
</reference>
<proteinExistence type="predicted"/>
<organism evidence="1 2">
    <name type="scientific">Paramarasmius palmivorus</name>
    <dbReference type="NCBI Taxonomy" id="297713"/>
    <lineage>
        <taxon>Eukaryota</taxon>
        <taxon>Fungi</taxon>
        <taxon>Dikarya</taxon>
        <taxon>Basidiomycota</taxon>
        <taxon>Agaricomycotina</taxon>
        <taxon>Agaricomycetes</taxon>
        <taxon>Agaricomycetidae</taxon>
        <taxon>Agaricales</taxon>
        <taxon>Marasmiineae</taxon>
        <taxon>Marasmiaceae</taxon>
        <taxon>Paramarasmius</taxon>
    </lineage>
</organism>